<name>A0A2P2NG62_RHIMU</name>
<organism evidence="1">
    <name type="scientific">Rhizophora mucronata</name>
    <name type="common">Asiatic mangrove</name>
    <dbReference type="NCBI Taxonomy" id="61149"/>
    <lineage>
        <taxon>Eukaryota</taxon>
        <taxon>Viridiplantae</taxon>
        <taxon>Streptophyta</taxon>
        <taxon>Embryophyta</taxon>
        <taxon>Tracheophyta</taxon>
        <taxon>Spermatophyta</taxon>
        <taxon>Magnoliopsida</taxon>
        <taxon>eudicotyledons</taxon>
        <taxon>Gunneridae</taxon>
        <taxon>Pentapetalae</taxon>
        <taxon>rosids</taxon>
        <taxon>fabids</taxon>
        <taxon>Malpighiales</taxon>
        <taxon>Rhizophoraceae</taxon>
        <taxon>Rhizophora</taxon>
    </lineage>
</organism>
<dbReference type="EMBL" id="GGEC01060949">
    <property type="protein sequence ID" value="MBX41433.1"/>
    <property type="molecule type" value="Transcribed_RNA"/>
</dbReference>
<dbReference type="AlphaFoldDB" id="A0A2P2NG62"/>
<evidence type="ECO:0000313" key="1">
    <source>
        <dbReference type="EMBL" id="MBX41433.1"/>
    </source>
</evidence>
<accession>A0A2P2NG62</accession>
<reference evidence="1" key="1">
    <citation type="submission" date="2018-02" db="EMBL/GenBank/DDBJ databases">
        <title>Rhizophora mucronata_Transcriptome.</title>
        <authorList>
            <person name="Meera S.P."/>
            <person name="Sreeshan A."/>
            <person name="Augustine A."/>
        </authorList>
    </citation>
    <scope>NUCLEOTIDE SEQUENCE</scope>
    <source>
        <tissue evidence="1">Leaf</tissue>
    </source>
</reference>
<sequence length="32" mass="3408">MKAKGLGSGTFDYIAGVLILKKLSSFSQHRPG</sequence>
<proteinExistence type="predicted"/>
<protein>
    <submittedName>
        <fullName evidence="1">Uncharacterized protein</fullName>
    </submittedName>
</protein>